<dbReference type="SUPFAM" id="SSF54928">
    <property type="entry name" value="RNA-binding domain, RBD"/>
    <property type="match status" value="1"/>
</dbReference>
<dbReference type="GO" id="GO:0031369">
    <property type="term" value="F:translation initiation factor binding"/>
    <property type="evidence" value="ECO:0007669"/>
    <property type="project" value="InterPro"/>
</dbReference>
<dbReference type="Proteomes" id="UP000193719">
    <property type="component" value="Unassembled WGS sequence"/>
</dbReference>
<dbReference type="EMBL" id="MCFH01000041">
    <property type="protein sequence ID" value="ORX45135.1"/>
    <property type="molecule type" value="Genomic_DNA"/>
</dbReference>
<dbReference type="CDD" id="cd12278">
    <property type="entry name" value="RRM_eIF3B"/>
    <property type="match status" value="1"/>
</dbReference>
<dbReference type="PROSITE" id="PS50102">
    <property type="entry name" value="RRM"/>
    <property type="match status" value="1"/>
</dbReference>
<dbReference type="PANTHER" id="PTHR14068">
    <property type="entry name" value="EUKARYOTIC TRANSLATION INITIATION FACTOR 3 EIF3 -RELATED"/>
    <property type="match status" value="1"/>
</dbReference>
<dbReference type="InterPro" id="IPR012677">
    <property type="entry name" value="Nucleotide-bd_a/b_plait_sf"/>
</dbReference>
<dbReference type="STRING" id="1754191.A0A1Y1V1B8"/>
<keyword evidence="2 6" id="KW-0963">Cytoplasm</keyword>
<comment type="caution">
    <text evidence="9">The sequence shown here is derived from an EMBL/GenBank/DDBJ whole genome shotgun (WGS) entry which is preliminary data.</text>
</comment>
<dbReference type="AlphaFoldDB" id="A0A1Y1V1B8"/>
<protein>
    <recommendedName>
        <fullName evidence="6">Eukaryotic translation initiation factor 3 subunit B</fullName>
        <shortName evidence="6">eIF3b</shortName>
    </recommendedName>
    <alternativeName>
        <fullName evidence="6">Eukaryotic translation initiation factor 3 90 kDa subunit homolog</fullName>
        <shortName evidence="6">eIF3 p90</shortName>
    </alternativeName>
    <alternativeName>
        <fullName evidence="6">Translation initiation factor eIF3, p90 subunit homolog</fullName>
    </alternativeName>
</protein>
<dbReference type="Pfam" id="PF00076">
    <property type="entry name" value="RRM_1"/>
    <property type="match status" value="1"/>
</dbReference>
<comment type="similarity">
    <text evidence="6 7">Belongs to the eIF-3 subunit B family.</text>
</comment>
<dbReference type="InterPro" id="IPR034363">
    <property type="entry name" value="eIF3B_RRM"/>
</dbReference>
<reference evidence="9 10" key="2">
    <citation type="submission" date="2016-08" db="EMBL/GenBank/DDBJ databases">
        <title>Pervasive Adenine N6-methylation of Active Genes in Fungi.</title>
        <authorList>
            <consortium name="DOE Joint Genome Institute"/>
            <person name="Mondo S.J."/>
            <person name="Dannebaum R.O."/>
            <person name="Kuo R.C."/>
            <person name="Labutti K."/>
            <person name="Haridas S."/>
            <person name="Kuo A."/>
            <person name="Salamov A."/>
            <person name="Ahrendt S.R."/>
            <person name="Lipzen A."/>
            <person name="Sullivan W."/>
            <person name="Andreopoulos W.B."/>
            <person name="Clum A."/>
            <person name="Lindquist E."/>
            <person name="Daum C."/>
            <person name="Ramamoorthy G.K."/>
            <person name="Gryganskyi A."/>
            <person name="Culley D."/>
            <person name="Magnuson J.K."/>
            <person name="James T.Y."/>
            <person name="O'Malley M.A."/>
            <person name="Stajich J.E."/>
            <person name="Spatafora J.W."/>
            <person name="Visel A."/>
            <person name="Grigoriev I.V."/>
        </authorList>
    </citation>
    <scope>NUCLEOTIDE SEQUENCE [LARGE SCALE GENOMIC DNA]</scope>
    <source>
        <strain evidence="10">finn</strain>
    </source>
</reference>
<dbReference type="OrthoDB" id="10250414at2759"/>
<evidence type="ECO:0000256" key="1">
    <source>
        <dbReference type="ARBA" id="ARBA00004496"/>
    </source>
</evidence>
<dbReference type="GO" id="GO:0010494">
    <property type="term" value="C:cytoplasmic stress granule"/>
    <property type="evidence" value="ECO:0007669"/>
    <property type="project" value="EnsemblFungi"/>
</dbReference>
<keyword evidence="5 6" id="KW-0648">Protein biosynthesis</keyword>
<dbReference type="FunFam" id="3.30.70.330:FF:000235">
    <property type="entry name" value="Eukaryotic translation initiation factor 3 subunit B"/>
    <property type="match status" value="1"/>
</dbReference>
<dbReference type="Gene3D" id="2.130.10.10">
    <property type="entry name" value="YVTN repeat-like/Quinoprotein amine dehydrogenase"/>
    <property type="match status" value="2"/>
</dbReference>
<evidence type="ECO:0000256" key="4">
    <source>
        <dbReference type="ARBA" id="ARBA00022884"/>
    </source>
</evidence>
<dbReference type="InterPro" id="IPR035979">
    <property type="entry name" value="RBD_domain_sf"/>
</dbReference>
<dbReference type="GO" id="GO:0016282">
    <property type="term" value="C:eukaryotic 43S preinitiation complex"/>
    <property type="evidence" value="ECO:0007669"/>
    <property type="project" value="UniProtKB-UniRule"/>
</dbReference>
<gene>
    <name evidence="6" type="primary">PRT1</name>
    <name evidence="9" type="ORF">BCR36DRAFT_372812</name>
</gene>
<evidence type="ECO:0000256" key="7">
    <source>
        <dbReference type="PIRNR" id="PIRNR036424"/>
    </source>
</evidence>
<evidence type="ECO:0000256" key="2">
    <source>
        <dbReference type="ARBA" id="ARBA00022490"/>
    </source>
</evidence>
<accession>A0A1Y1V1B8</accession>
<evidence type="ECO:0000259" key="8">
    <source>
        <dbReference type="PROSITE" id="PS50102"/>
    </source>
</evidence>
<evidence type="ECO:0000256" key="3">
    <source>
        <dbReference type="ARBA" id="ARBA00022540"/>
    </source>
</evidence>
<keyword evidence="3 6" id="KW-0396">Initiation factor</keyword>
<dbReference type="InterPro" id="IPR011400">
    <property type="entry name" value="EIF3B"/>
</dbReference>
<dbReference type="InterPro" id="IPR013979">
    <property type="entry name" value="TIF_beta_prop-like"/>
</dbReference>
<feature type="domain" description="RRM" evidence="8">
    <location>
        <begin position="43"/>
        <end position="130"/>
    </location>
</feature>
<dbReference type="InterPro" id="IPR015943">
    <property type="entry name" value="WD40/YVTN_repeat-like_dom_sf"/>
</dbReference>
<sequence>MPAKYRKDEFTDEELGIDYSEIDFSDIEKQFEMTLGLASSLSSVVVVDNAPIIDQSKETKLFNVFNKIFKDIGKIVENGIDMPRDPETGMSKGYLFIEFETPEQADLAVKQANGYQLDRSHVLAVNHFEDIEKYSLMEDEFKEPELEKFTEREHLKSWLTDERDRDQWVTLRDNVVSLYWNNKDEQPEHIHSRNNWTETYVSWSPKGTYLVTFHRQGVALWGGDSWNKIVRFVHPDVRYIDFSPNENYMVSWSNEPFMSATGEPHNLIIWDVNTGTLLRSFAVTNEQLNINEKSKMIEWPVFKWSHDDKYIARMTPGPKGAISVYELPSMNLLDKKSIKVKDLKAFSWSPSDNVLAYWTPENDNTPARVTLLSIPSRSIVQTKNLFNVTDCKLYWQSKGDYLLVRVDRYKKTKKSTFTNFELFRIREKDIPVDVVEIDPNETVNIFSWEPNGKRFAFMGMKNGQSGIHIFQVTDGKDINKGAKELVTIEKKGANTICWNPKGRFIVFANLKGQGELSFYDCNDLSELAEGEHFQCTDIQWDPTGRYLISSVSAWKVKNDTGYQLWEFNGKPLFKQPMQAFKQIIWRPRPESLLTTQQMKKIRKNLKNYTAKFEEEDSLLKTKVSREIVERRKKLYKEWKEYRAQCQEKYKKDKALRYELSGYESDGEGRKVEKDVEYVEEWIEEVVEEKEELI</sequence>
<reference evidence="9 10" key="1">
    <citation type="submission" date="2016-08" db="EMBL/GenBank/DDBJ databases">
        <title>Genomes of anaerobic fungi encode conserved fungal cellulosomes for biomass hydrolysis.</title>
        <authorList>
            <consortium name="DOE Joint Genome Institute"/>
            <person name="Haitjema C.H."/>
            <person name="Gilmore S.P."/>
            <person name="Henske J.K."/>
            <person name="Solomon K.V."/>
            <person name="De Groot R."/>
            <person name="Kuo A."/>
            <person name="Mondo S.J."/>
            <person name="Salamov A.A."/>
            <person name="Labutti K."/>
            <person name="Zhao Z."/>
            <person name="Chiniquy J."/>
            <person name="Barry K."/>
            <person name="Brewer H.M."/>
            <person name="Purvine S.O."/>
            <person name="Wright A.T."/>
            <person name="Boxma B."/>
            <person name="Van Alen T."/>
            <person name="Hackstein J.H."/>
            <person name="Baker S.E."/>
            <person name="Grigoriev I.V."/>
            <person name="O'Malley M.A."/>
        </authorList>
    </citation>
    <scope>NUCLEOTIDE SEQUENCE [LARGE SCALE GENOMIC DNA]</scope>
    <source>
        <strain evidence="10">finn</strain>
    </source>
</reference>
<dbReference type="GO" id="GO:0033290">
    <property type="term" value="C:eukaryotic 48S preinitiation complex"/>
    <property type="evidence" value="ECO:0007669"/>
    <property type="project" value="UniProtKB-UniRule"/>
</dbReference>
<dbReference type="GO" id="GO:0071540">
    <property type="term" value="C:eukaryotic translation initiation factor 3 complex, eIF3e"/>
    <property type="evidence" value="ECO:0007669"/>
    <property type="project" value="EnsemblFungi"/>
</dbReference>
<evidence type="ECO:0000256" key="6">
    <source>
        <dbReference type="HAMAP-Rule" id="MF_03001"/>
    </source>
</evidence>
<dbReference type="PIRSF" id="PIRSF036424">
    <property type="entry name" value="eIF3b"/>
    <property type="match status" value="1"/>
</dbReference>
<comment type="subunit">
    <text evidence="6 7">Component of the eukaryotic translation initiation factor 3 (eIF-3) complex.</text>
</comment>
<dbReference type="Gene3D" id="3.30.70.330">
    <property type="match status" value="1"/>
</dbReference>
<keyword evidence="10" id="KW-1185">Reference proteome</keyword>
<dbReference type="HAMAP" id="MF_03001">
    <property type="entry name" value="eIF3b"/>
    <property type="match status" value="1"/>
</dbReference>
<dbReference type="PANTHER" id="PTHR14068:SF0">
    <property type="entry name" value="EUKARYOTIC TRANSLATION INITIATION FACTOR 3 SUBUNIT B"/>
    <property type="match status" value="1"/>
</dbReference>
<keyword evidence="4 6" id="KW-0694">RNA-binding</keyword>
<comment type="subcellular location">
    <subcellularLocation>
        <location evidence="1 6 7">Cytoplasm</location>
    </subcellularLocation>
</comment>
<dbReference type="GO" id="GO:0003743">
    <property type="term" value="F:translation initiation factor activity"/>
    <property type="evidence" value="ECO:0007669"/>
    <property type="project" value="UniProtKB-UniRule"/>
</dbReference>
<dbReference type="GO" id="GO:0043614">
    <property type="term" value="C:multi-eIF complex"/>
    <property type="evidence" value="ECO:0007669"/>
    <property type="project" value="EnsemblFungi"/>
</dbReference>
<comment type="function">
    <text evidence="6">RNA-binding component of the eukaryotic translation initiation factor 3 (eIF-3) complex, which is involved in protein synthesis of a specialized repertoire of mRNAs and, together with other initiation factors, stimulates binding of mRNA and methionyl-tRNAi to the 40S ribosome. The eIF-3 complex specifically targets and initiates translation of a subset of mRNAs involved in cell proliferation.</text>
</comment>
<dbReference type="GO" id="GO:0001732">
    <property type="term" value="P:formation of cytoplasmic translation initiation complex"/>
    <property type="evidence" value="ECO:0007669"/>
    <property type="project" value="UniProtKB-UniRule"/>
</dbReference>
<name>A0A1Y1V1B8_9FUNG</name>
<organism evidence="9 10">
    <name type="scientific">Piromyces finnis</name>
    <dbReference type="NCBI Taxonomy" id="1754191"/>
    <lineage>
        <taxon>Eukaryota</taxon>
        <taxon>Fungi</taxon>
        <taxon>Fungi incertae sedis</taxon>
        <taxon>Chytridiomycota</taxon>
        <taxon>Chytridiomycota incertae sedis</taxon>
        <taxon>Neocallimastigomycetes</taxon>
        <taxon>Neocallimastigales</taxon>
        <taxon>Neocallimastigaceae</taxon>
        <taxon>Piromyces</taxon>
    </lineage>
</organism>
<dbReference type="SMART" id="SM00360">
    <property type="entry name" value="RRM"/>
    <property type="match status" value="1"/>
</dbReference>
<dbReference type="Pfam" id="PF08662">
    <property type="entry name" value="eIF2A"/>
    <property type="match status" value="1"/>
</dbReference>
<dbReference type="SUPFAM" id="SSF82171">
    <property type="entry name" value="DPP6 N-terminal domain-like"/>
    <property type="match status" value="1"/>
</dbReference>
<proteinExistence type="inferred from homology"/>
<comment type="function">
    <text evidence="7">Component of the eukaryotic translation initiation factor 3 (eIF-3) complex, which is involved in protein synthesis and, together with other initiation factors, stimulates binding of mRNA and methionyl-tRNAi to the 40S ribosome.</text>
</comment>
<dbReference type="GO" id="GO:0042802">
    <property type="term" value="F:identical protein binding"/>
    <property type="evidence" value="ECO:0007669"/>
    <property type="project" value="EnsemblFungi"/>
</dbReference>
<evidence type="ECO:0000313" key="10">
    <source>
        <dbReference type="Proteomes" id="UP000193719"/>
    </source>
</evidence>
<dbReference type="GO" id="GO:0071541">
    <property type="term" value="C:eukaryotic translation initiation factor 3 complex, eIF3m"/>
    <property type="evidence" value="ECO:0007669"/>
    <property type="project" value="EnsemblFungi"/>
</dbReference>
<dbReference type="InterPro" id="IPR000504">
    <property type="entry name" value="RRM_dom"/>
</dbReference>
<evidence type="ECO:0000256" key="5">
    <source>
        <dbReference type="ARBA" id="ARBA00022917"/>
    </source>
</evidence>
<dbReference type="GO" id="GO:0003723">
    <property type="term" value="F:RNA binding"/>
    <property type="evidence" value="ECO:0007669"/>
    <property type="project" value="UniProtKB-UniRule"/>
</dbReference>
<evidence type="ECO:0000313" key="9">
    <source>
        <dbReference type="EMBL" id="ORX45135.1"/>
    </source>
</evidence>